<evidence type="ECO:0000313" key="2">
    <source>
        <dbReference type="EMBL" id="GGM78535.1"/>
    </source>
</evidence>
<feature type="region of interest" description="Disordered" evidence="1">
    <location>
        <begin position="1"/>
        <end position="26"/>
    </location>
</feature>
<gene>
    <name evidence="2" type="ORF">GCM10012275_56440</name>
</gene>
<feature type="compositionally biased region" description="Polar residues" evidence="1">
    <location>
        <begin position="1"/>
        <end position="15"/>
    </location>
</feature>
<reference evidence="2" key="2">
    <citation type="submission" date="2020-09" db="EMBL/GenBank/DDBJ databases">
        <authorList>
            <person name="Sun Q."/>
            <person name="Zhou Y."/>
        </authorList>
    </citation>
    <scope>NUCLEOTIDE SEQUENCE</scope>
    <source>
        <strain evidence="2">CGMCC 4.5737</strain>
    </source>
</reference>
<sequence>MPWNQSRLDAETVSTRLGLPGSPTWPDEATELRIDRRAAMPAADRAAPQGALRSPMPSTPRTATRVWAVVLRARSVVARQKSRVVRVCSRRIVQVAGRVLLSSRCC</sequence>
<dbReference type="AlphaFoldDB" id="A0A8J3CDJ7"/>
<protein>
    <submittedName>
        <fullName evidence="2">Uncharacterized protein</fullName>
    </submittedName>
</protein>
<evidence type="ECO:0000313" key="3">
    <source>
        <dbReference type="Proteomes" id="UP000637578"/>
    </source>
</evidence>
<accession>A0A8J3CDJ7</accession>
<dbReference type="Proteomes" id="UP000637578">
    <property type="component" value="Unassembled WGS sequence"/>
</dbReference>
<organism evidence="2 3">
    <name type="scientific">Longimycelium tulufanense</name>
    <dbReference type="NCBI Taxonomy" id="907463"/>
    <lineage>
        <taxon>Bacteria</taxon>
        <taxon>Bacillati</taxon>
        <taxon>Actinomycetota</taxon>
        <taxon>Actinomycetes</taxon>
        <taxon>Pseudonocardiales</taxon>
        <taxon>Pseudonocardiaceae</taxon>
        <taxon>Longimycelium</taxon>
    </lineage>
</organism>
<evidence type="ECO:0000256" key="1">
    <source>
        <dbReference type="SAM" id="MobiDB-lite"/>
    </source>
</evidence>
<dbReference type="EMBL" id="BMMK01000041">
    <property type="protein sequence ID" value="GGM78535.1"/>
    <property type="molecule type" value="Genomic_DNA"/>
</dbReference>
<comment type="caution">
    <text evidence="2">The sequence shown here is derived from an EMBL/GenBank/DDBJ whole genome shotgun (WGS) entry which is preliminary data.</text>
</comment>
<reference evidence="2" key="1">
    <citation type="journal article" date="2014" name="Int. J. Syst. Evol. Microbiol.">
        <title>Complete genome sequence of Corynebacterium casei LMG S-19264T (=DSM 44701T), isolated from a smear-ripened cheese.</title>
        <authorList>
            <consortium name="US DOE Joint Genome Institute (JGI-PGF)"/>
            <person name="Walter F."/>
            <person name="Albersmeier A."/>
            <person name="Kalinowski J."/>
            <person name="Ruckert C."/>
        </authorList>
    </citation>
    <scope>NUCLEOTIDE SEQUENCE</scope>
    <source>
        <strain evidence="2">CGMCC 4.5737</strain>
    </source>
</reference>
<proteinExistence type="predicted"/>
<name>A0A8J3CDJ7_9PSEU</name>
<keyword evidence="3" id="KW-1185">Reference proteome</keyword>